<comment type="subunit">
    <text evidence="11">The system is composed of three essential subunits: KdpA, KdpB and KdpC.</text>
</comment>
<dbReference type="InterPro" id="IPR003820">
    <property type="entry name" value="KdpC"/>
</dbReference>
<comment type="similarity">
    <text evidence="11">Belongs to the KdpC family.</text>
</comment>
<comment type="subcellular location">
    <subcellularLocation>
        <location evidence="11">Cell membrane</location>
        <topology evidence="11">Single-pass membrane protein</topology>
    </subcellularLocation>
</comment>
<evidence type="ECO:0000313" key="12">
    <source>
        <dbReference type="EMBL" id="MBC2888004.1"/>
    </source>
</evidence>
<dbReference type="Pfam" id="PF02669">
    <property type="entry name" value="KdpC"/>
    <property type="match status" value="1"/>
</dbReference>
<keyword evidence="13" id="KW-1185">Reference proteome</keyword>
<proteinExistence type="inferred from homology"/>
<dbReference type="RefSeq" id="WP_185904015.1">
    <property type="nucleotide sequence ID" value="NZ_JACMSE010000001.1"/>
</dbReference>
<dbReference type="EMBL" id="JACMSE010000001">
    <property type="protein sequence ID" value="MBC2888004.1"/>
    <property type="molecule type" value="Genomic_DNA"/>
</dbReference>
<evidence type="ECO:0000256" key="10">
    <source>
        <dbReference type="ARBA" id="ARBA00023136"/>
    </source>
</evidence>
<keyword evidence="2 11" id="KW-1003">Cell membrane</keyword>
<keyword evidence="3 11" id="KW-0633">Potassium transport</keyword>
<dbReference type="PANTHER" id="PTHR30042">
    <property type="entry name" value="POTASSIUM-TRANSPORTING ATPASE C CHAIN"/>
    <property type="match status" value="1"/>
</dbReference>
<name>A0A842J968_9ACTN</name>
<evidence type="ECO:0000256" key="2">
    <source>
        <dbReference type="ARBA" id="ARBA00022475"/>
    </source>
</evidence>
<reference evidence="12 13" key="1">
    <citation type="submission" date="2020-08" db="EMBL/GenBank/DDBJ databases">
        <authorList>
            <person name="Liu C."/>
            <person name="Sun Q."/>
        </authorList>
    </citation>
    <scope>NUCLEOTIDE SEQUENCE [LARGE SCALE GENOMIC DNA]</scope>
    <source>
        <strain evidence="12 13">N22</strain>
    </source>
</reference>
<dbReference type="PANTHER" id="PTHR30042:SF2">
    <property type="entry name" value="POTASSIUM-TRANSPORTING ATPASE KDPC SUBUNIT"/>
    <property type="match status" value="1"/>
</dbReference>
<dbReference type="AlphaFoldDB" id="A0A842J968"/>
<evidence type="ECO:0000256" key="8">
    <source>
        <dbReference type="ARBA" id="ARBA00022989"/>
    </source>
</evidence>
<dbReference type="GO" id="GO:0005524">
    <property type="term" value="F:ATP binding"/>
    <property type="evidence" value="ECO:0007669"/>
    <property type="project" value="UniProtKB-UniRule"/>
</dbReference>
<keyword evidence="1 11" id="KW-0813">Transport</keyword>
<dbReference type="GO" id="GO:0008556">
    <property type="term" value="F:P-type potassium transmembrane transporter activity"/>
    <property type="evidence" value="ECO:0007669"/>
    <property type="project" value="InterPro"/>
</dbReference>
<dbReference type="NCBIfam" id="TIGR00681">
    <property type="entry name" value="kdpC"/>
    <property type="match status" value="1"/>
</dbReference>
<dbReference type="Proteomes" id="UP000587396">
    <property type="component" value="Unassembled WGS sequence"/>
</dbReference>
<evidence type="ECO:0000256" key="1">
    <source>
        <dbReference type="ARBA" id="ARBA00022448"/>
    </source>
</evidence>
<dbReference type="PIRSF" id="PIRSF001296">
    <property type="entry name" value="K_ATPase_KdpC"/>
    <property type="match status" value="1"/>
</dbReference>
<keyword evidence="9 11" id="KW-0406">Ion transport</keyword>
<keyword evidence="7 11" id="KW-0630">Potassium</keyword>
<comment type="caution">
    <text evidence="12">The sequence shown here is derived from an EMBL/GenBank/DDBJ whole genome shotgun (WGS) entry which is preliminary data.</text>
</comment>
<evidence type="ECO:0000256" key="6">
    <source>
        <dbReference type="ARBA" id="ARBA00022840"/>
    </source>
</evidence>
<sequence length="200" mass="21478">MKQAKTWGSAALFFLVTTVLCGVLYTVVCTGIAQLVFPYQANGSIIEVDGTKYGSELAGQQFTDDDHMWGRVMSPSTGTFTDGEGNDVLWYGASNLSPAGDDFASAVQDRIDQIHAAHPEKGDEPIPSDLVTNSGSGFDPHISPAAAEYQVERLARNTGKSASEIRDIIERCTEQPQLGVLGDARVNVLKVNLMLDGILQ</sequence>
<evidence type="ECO:0000256" key="9">
    <source>
        <dbReference type="ARBA" id="ARBA00023065"/>
    </source>
</evidence>
<dbReference type="GO" id="GO:0005886">
    <property type="term" value="C:plasma membrane"/>
    <property type="evidence" value="ECO:0007669"/>
    <property type="project" value="UniProtKB-SubCell"/>
</dbReference>
<accession>A0A842J968</accession>
<keyword evidence="10 11" id="KW-0472">Membrane</keyword>
<evidence type="ECO:0000256" key="7">
    <source>
        <dbReference type="ARBA" id="ARBA00022958"/>
    </source>
</evidence>
<protein>
    <recommendedName>
        <fullName evidence="11">Potassium-transporting ATPase KdpC subunit</fullName>
    </recommendedName>
    <alternativeName>
        <fullName evidence="11">ATP phosphohydrolase [potassium-transporting] C chain</fullName>
    </alternativeName>
    <alternativeName>
        <fullName evidence="11">Potassium-binding and translocating subunit C</fullName>
    </alternativeName>
    <alternativeName>
        <fullName evidence="11">Potassium-translocating ATPase C chain</fullName>
    </alternativeName>
</protein>
<evidence type="ECO:0000256" key="4">
    <source>
        <dbReference type="ARBA" id="ARBA00022692"/>
    </source>
</evidence>
<organism evidence="12 13">
    <name type="scientific">Gordonibacter massiliensis</name>
    <name type="common">ex Traore et al. 2017</name>
    <dbReference type="NCBI Taxonomy" id="1841863"/>
    <lineage>
        <taxon>Bacteria</taxon>
        <taxon>Bacillati</taxon>
        <taxon>Actinomycetota</taxon>
        <taxon>Coriobacteriia</taxon>
        <taxon>Eggerthellales</taxon>
        <taxon>Eggerthellaceae</taxon>
        <taxon>Gordonibacter</taxon>
    </lineage>
</organism>
<evidence type="ECO:0000256" key="3">
    <source>
        <dbReference type="ARBA" id="ARBA00022538"/>
    </source>
</evidence>
<dbReference type="HAMAP" id="MF_00276">
    <property type="entry name" value="KdpC"/>
    <property type="match status" value="1"/>
</dbReference>
<keyword evidence="5 11" id="KW-0547">Nucleotide-binding</keyword>
<keyword evidence="6 11" id="KW-0067">ATP-binding</keyword>
<comment type="function">
    <text evidence="11">Part of the high-affinity ATP-driven potassium transport (or Kdp) system, which catalyzes the hydrolysis of ATP coupled with the electrogenic transport of potassium into the cytoplasm. This subunit acts as a catalytic chaperone that increases the ATP-binding affinity of the ATP-hydrolyzing subunit KdpB by the formation of a transient KdpB/KdpC/ATP ternary complex.</text>
</comment>
<keyword evidence="4 11" id="KW-0812">Transmembrane</keyword>
<evidence type="ECO:0000256" key="5">
    <source>
        <dbReference type="ARBA" id="ARBA00022741"/>
    </source>
</evidence>
<evidence type="ECO:0000256" key="11">
    <source>
        <dbReference type="HAMAP-Rule" id="MF_00276"/>
    </source>
</evidence>
<gene>
    <name evidence="11 12" type="primary">kdpC</name>
    <name evidence="12" type="ORF">H7313_01335</name>
</gene>
<keyword evidence="8 11" id="KW-1133">Transmembrane helix</keyword>
<evidence type="ECO:0000313" key="13">
    <source>
        <dbReference type="Proteomes" id="UP000587396"/>
    </source>
</evidence>